<dbReference type="PRINTS" id="PR00036">
    <property type="entry name" value="HTHLACI"/>
</dbReference>
<reference evidence="5 6" key="1">
    <citation type="submission" date="2015-09" db="EMBL/GenBank/DDBJ databases">
        <title>Draft genome sequence of a Caloramator mitchellensis, a moderate thermophile from the Great Artesian Basin of Australia.</title>
        <authorList>
            <person name="Patel B.K."/>
        </authorList>
    </citation>
    <scope>NUCLEOTIDE SEQUENCE [LARGE SCALE GENOMIC DNA]</scope>
    <source>
        <strain evidence="5 6">VF08</strain>
    </source>
</reference>
<dbReference type="SMART" id="SM00354">
    <property type="entry name" value="HTH_LACI"/>
    <property type="match status" value="1"/>
</dbReference>
<dbReference type="InterPro" id="IPR028082">
    <property type="entry name" value="Peripla_BP_I"/>
</dbReference>
<dbReference type="SUPFAM" id="SSF47413">
    <property type="entry name" value="lambda repressor-like DNA-binding domains"/>
    <property type="match status" value="1"/>
</dbReference>
<gene>
    <name evidence="5" type="primary">ccpA_4</name>
    <name evidence="5" type="ORF">ABG79_01674</name>
</gene>
<dbReference type="Pfam" id="PF00356">
    <property type="entry name" value="LacI"/>
    <property type="match status" value="1"/>
</dbReference>
<keyword evidence="6" id="KW-1185">Reference proteome</keyword>
<dbReference type="Pfam" id="PF00532">
    <property type="entry name" value="Peripla_BP_1"/>
    <property type="match status" value="1"/>
</dbReference>
<dbReference type="PROSITE" id="PS50932">
    <property type="entry name" value="HTH_LACI_2"/>
    <property type="match status" value="1"/>
</dbReference>
<dbReference type="EMBL" id="LKHP01000009">
    <property type="protein sequence ID" value="KRQ86472.1"/>
    <property type="molecule type" value="Genomic_DNA"/>
</dbReference>
<evidence type="ECO:0000259" key="4">
    <source>
        <dbReference type="PROSITE" id="PS50932"/>
    </source>
</evidence>
<dbReference type="Proteomes" id="UP000052015">
    <property type="component" value="Unassembled WGS sequence"/>
</dbReference>
<evidence type="ECO:0000256" key="3">
    <source>
        <dbReference type="ARBA" id="ARBA00023163"/>
    </source>
</evidence>
<dbReference type="AlphaFoldDB" id="A0A0R3JSN4"/>
<keyword evidence="2" id="KW-0238">DNA-binding</keyword>
<organism evidence="5 6">
    <name type="scientific">Caloramator mitchellensis</name>
    <dbReference type="NCBI Taxonomy" id="908809"/>
    <lineage>
        <taxon>Bacteria</taxon>
        <taxon>Bacillati</taxon>
        <taxon>Bacillota</taxon>
        <taxon>Clostridia</taxon>
        <taxon>Eubacteriales</taxon>
        <taxon>Clostridiaceae</taxon>
        <taxon>Caloramator</taxon>
    </lineage>
</organism>
<proteinExistence type="predicted"/>
<keyword evidence="1" id="KW-0805">Transcription regulation</keyword>
<sequence length="332" mass="37494">MKKVTINDIARIAGVSKATVSMVFNKKDENISQETREKIFKVAKELNYIPNSVARSLATSKSYSIGIILPDITNPFFSEIARAIEDEANILGYNVILCNTDNKIKKEEEYIKLLISKLVDGIIFIAGGASKKSLKLIKDNSVPFVLVDRYIEDYEDNYGVFCKNYEGVVEGVEYLLGKGKKKILFVKGPTELEISKQRFEGYKTTMSKYGLYIDDYVFESDFTLEGGKRATEEILNKLNDFDAIFYSNDVMAFGGIKVLTRNGYKIPDDVSVVGFDNIQISEFIEPELTTISQPIYEMGKDACNLLVKVINEDENIEKVHYYTPKLIIRGTA</sequence>
<dbReference type="InterPro" id="IPR001761">
    <property type="entry name" value="Peripla_BP/Lac1_sug-bd_dom"/>
</dbReference>
<dbReference type="Gene3D" id="1.10.260.40">
    <property type="entry name" value="lambda repressor-like DNA-binding domains"/>
    <property type="match status" value="1"/>
</dbReference>
<keyword evidence="3" id="KW-0804">Transcription</keyword>
<dbReference type="OrthoDB" id="369222at2"/>
<dbReference type="InterPro" id="IPR000843">
    <property type="entry name" value="HTH_LacI"/>
</dbReference>
<name>A0A0R3JSN4_CALMK</name>
<dbReference type="PANTHER" id="PTHR30146">
    <property type="entry name" value="LACI-RELATED TRANSCRIPTIONAL REPRESSOR"/>
    <property type="match status" value="1"/>
</dbReference>
<dbReference type="GO" id="GO:0000976">
    <property type="term" value="F:transcription cis-regulatory region binding"/>
    <property type="evidence" value="ECO:0007669"/>
    <property type="project" value="TreeGrafter"/>
</dbReference>
<dbReference type="GO" id="GO:0003700">
    <property type="term" value="F:DNA-binding transcription factor activity"/>
    <property type="evidence" value="ECO:0007669"/>
    <property type="project" value="TreeGrafter"/>
</dbReference>
<accession>A0A0R3JSN4</accession>
<dbReference type="PATRIC" id="fig|908809.3.peg.1679"/>
<dbReference type="STRING" id="908809.ABG79_01674"/>
<dbReference type="RefSeq" id="WP_057979010.1">
    <property type="nucleotide sequence ID" value="NZ_LKHP01000009.1"/>
</dbReference>
<evidence type="ECO:0000313" key="6">
    <source>
        <dbReference type="Proteomes" id="UP000052015"/>
    </source>
</evidence>
<dbReference type="CDD" id="cd06267">
    <property type="entry name" value="PBP1_LacI_sugar_binding-like"/>
    <property type="match status" value="1"/>
</dbReference>
<protein>
    <submittedName>
        <fullName evidence="5">Catabolite control protein A</fullName>
    </submittedName>
</protein>
<evidence type="ECO:0000256" key="2">
    <source>
        <dbReference type="ARBA" id="ARBA00023125"/>
    </source>
</evidence>
<dbReference type="InterPro" id="IPR010982">
    <property type="entry name" value="Lambda_DNA-bd_dom_sf"/>
</dbReference>
<comment type="caution">
    <text evidence="5">The sequence shown here is derived from an EMBL/GenBank/DDBJ whole genome shotgun (WGS) entry which is preliminary data.</text>
</comment>
<evidence type="ECO:0000313" key="5">
    <source>
        <dbReference type="EMBL" id="KRQ86472.1"/>
    </source>
</evidence>
<dbReference type="CDD" id="cd01392">
    <property type="entry name" value="HTH_LacI"/>
    <property type="match status" value="1"/>
</dbReference>
<dbReference type="SUPFAM" id="SSF53822">
    <property type="entry name" value="Periplasmic binding protein-like I"/>
    <property type="match status" value="1"/>
</dbReference>
<evidence type="ECO:0000256" key="1">
    <source>
        <dbReference type="ARBA" id="ARBA00023015"/>
    </source>
</evidence>
<dbReference type="Gene3D" id="3.40.50.2300">
    <property type="match status" value="2"/>
</dbReference>
<feature type="domain" description="HTH lacI-type" evidence="4">
    <location>
        <begin position="4"/>
        <end position="59"/>
    </location>
</feature>
<dbReference type="PANTHER" id="PTHR30146:SF109">
    <property type="entry name" value="HTH-TYPE TRANSCRIPTIONAL REGULATOR GALS"/>
    <property type="match status" value="1"/>
</dbReference>